<protein>
    <submittedName>
        <fullName evidence="2">Beta-carotene 15,15'-monooxygenase</fullName>
    </submittedName>
</protein>
<sequence>MNLEMFEDKNRFQLIRNRVMRLSDGSIIKQDLLSTLLLINVLTYIIGTMTFMWKSGLNELFQSFISVLLSVMFTINSFLDFLLGKVGEPIYWRPTIVPQLSFSEILSDIGLFLTRFIPCMILLFFINVIFSREKFINEVIKLISSIIVAITIFGEYQFTLSVVLMLIIASSIQFGKGGLFRLLSIFLLFLTPTLNLQKNVKSEQSASTLKIFLWIFSWLTISKIISIWFEIPLEVAVLLVIVLMIRFSLQLQTKNPRLEILLKGAIYFLVFLTVVVSNNTTDEMISLVTVSIAIYFAVDRLFSLYKEIETLVQNDEINYYLYFDNSIDILKQKFLPDELLTSVINDIDDQKLYGQLIIRAELGMKDSFEKILSLVKAQREYKSYQLLLLSIEYKLQKKDNKEFTIINFIEENVHNEILYDEQMILPIEFLVLYGAELKEKKSYKEAINYLSFAEYYDSYKYINSYFDCIRITGDEEELKRLQKKYILQ</sequence>
<name>A0AAX2V5T8_STRSL</name>
<feature type="transmembrane region" description="Helical" evidence="1">
    <location>
        <begin position="142"/>
        <end position="172"/>
    </location>
</feature>
<keyword evidence="1" id="KW-1133">Transmembrane helix</keyword>
<reference evidence="2 3" key="1">
    <citation type="submission" date="2019-06" db="EMBL/GenBank/DDBJ databases">
        <title>Genome Announcement To Ensure Probiotic Safety of Streptococcus salivarius UBSS01.</title>
        <authorList>
            <person name="Sulthana A."/>
            <person name="Lakshmi S.G."/>
            <person name="Madempudi R.S."/>
        </authorList>
    </citation>
    <scope>NUCLEOTIDE SEQUENCE [LARGE SCALE GENOMIC DNA]</scope>
    <source>
        <strain evidence="2 3">UBSS01</strain>
    </source>
</reference>
<gene>
    <name evidence="2" type="ORF">FBF48_00555</name>
</gene>
<evidence type="ECO:0000313" key="3">
    <source>
        <dbReference type="Proteomes" id="UP000308186"/>
    </source>
</evidence>
<accession>A0AAX2V5T8</accession>
<evidence type="ECO:0000256" key="1">
    <source>
        <dbReference type="SAM" id="Phobius"/>
    </source>
</evidence>
<feature type="transmembrane region" description="Helical" evidence="1">
    <location>
        <begin position="208"/>
        <end position="225"/>
    </location>
</feature>
<feature type="transmembrane region" description="Helical" evidence="1">
    <location>
        <begin position="60"/>
        <end position="79"/>
    </location>
</feature>
<feature type="transmembrane region" description="Helical" evidence="1">
    <location>
        <begin position="284"/>
        <end position="302"/>
    </location>
</feature>
<feature type="transmembrane region" description="Helical" evidence="1">
    <location>
        <begin position="32"/>
        <end position="53"/>
    </location>
</feature>
<proteinExistence type="predicted"/>
<keyword evidence="1" id="KW-0812">Transmembrane</keyword>
<feature type="transmembrane region" description="Helical" evidence="1">
    <location>
        <begin position="261"/>
        <end position="278"/>
    </location>
</feature>
<dbReference type="Proteomes" id="UP000308186">
    <property type="component" value="Unassembled WGS sequence"/>
</dbReference>
<keyword evidence="1" id="KW-0472">Membrane</keyword>
<feature type="transmembrane region" description="Helical" evidence="1">
    <location>
        <begin position="178"/>
        <end position="196"/>
    </location>
</feature>
<feature type="transmembrane region" description="Helical" evidence="1">
    <location>
        <begin position="109"/>
        <end position="130"/>
    </location>
</feature>
<evidence type="ECO:0000313" key="2">
    <source>
        <dbReference type="EMBL" id="TNF68768.1"/>
    </source>
</evidence>
<comment type="caution">
    <text evidence="2">The sequence shown here is derived from an EMBL/GenBank/DDBJ whole genome shotgun (WGS) entry which is preliminary data.</text>
</comment>
<dbReference type="AlphaFoldDB" id="A0AAX2V5T8"/>
<organism evidence="2 3">
    <name type="scientific">Streptococcus salivarius</name>
    <dbReference type="NCBI Taxonomy" id="1304"/>
    <lineage>
        <taxon>Bacteria</taxon>
        <taxon>Bacillati</taxon>
        <taxon>Bacillota</taxon>
        <taxon>Bacilli</taxon>
        <taxon>Lactobacillales</taxon>
        <taxon>Streptococcaceae</taxon>
        <taxon>Streptococcus</taxon>
    </lineage>
</organism>
<dbReference type="EMBL" id="VDCW01000001">
    <property type="protein sequence ID" value="TNF68768.1"/>
    <property type="molecule type" value="Genomic_DNA"/>
</dbReference>